<sequence>MSLSSPEPCGARNAAEAYEDCGLDRSGISEACEDCGLSRLGVSEACEDEIDGINRIDGINGIDGSGLGGSLSGEDFSFEMFLN</sequence>
<dbReference type="AlphaFoldDB" id="A0AAD4ZMJ6"/>
<name>A0AAD4ZMJ6_PRUDU</name>
<evidence type="ECO:0000313" key="2">
    <source>
        <dbReference type="Proteomes" id="UP001054821"/>
    </source>
</evidence>
<dbReference type="EMBL" id="JAJFAZ020000001">
    <property type="protein sequence ID" value="KAI5350786.1"/>
    <property type="molecule type" value="Genomic_DNA"/>
</dbReference>
<organism evidence="1 2">
    <name type="scientific">Prunus dulcis</name>
    <name type="common">Almond</name>
    <name type="synonym">Amygdalus dulcis</name>
    <dbReference type="NCBI Taxonomy" id="3755"/>
    <lineage>
        <taxon>Eukaryota</taxon>
        <taxon>Viridiplantae</taxon>
        <taxon>Streptophyta</taxon>
        <taxon>Embryophyta</taxon>
        <taxon>Tracheophyta</taxon>
        <taxon>Spermatophyta</taxon>
        <taxon>Magnoliopsida</taxon>
        <taxon>eudicotyledons</taxon>
        <taxon>Gunneridae</taxon>
        <taxon>Pentapetalae</taxon>
        <taxon>rosids</taxon>
        <taxon>fabids</taxon>
        <taxon>Rosales</taxon>
        <taxon>Rosaceae</taxon>
        <taxon>Amygdaloideae</taxon>
        <taxon>Amygdaleae</taxon>
        <taxon>Prunus</taxon>
    </lineage>
</organism>
<evidence type="ECO:0000313" key="1">
    <source>
        <dbReference type="EMBL" id="KAI5350786.1"/>
    </source>
</evidence>
<proteinExistence type="predicted"/>
<protein>
    <submittedName>
        <fullName evidence="1">Uncharacterized protein</fullName>
    </submittedName>
</protein>
<keyword evidence="2" id="KW-1185">Reference proteome</keyword>
<gene>
    <name evidence="1" type="ORF">L3X38_003677</name>
</gene>
<comment type="caution">
    <text evidence="1">The sequence shown here is derived from an EMBL/GenBank/DDBJ whole genome shotgun (WGS) entry which is preliminary data.</text>
</comment>
<dbReference type="Proteomes" id="UP001054821">
    <property type="component" value="Chromosome 1"/>
</dbReference>
<reference evidence="1 2" key="1">
    <citation type="journal article" date="2022" name="G3 (Bethesda)">
        <title>Whole-genome sequence and methylome profiling of the almond [Prunus dulcis (Mill.) D.A. Webb] cultivar 'Nonpareil'.</title>
        <authorList>
            <person name="D'Amico-Willman K.M."/>
            <person name="Ouma W.Z."/>
            <person name="Meulia T."/>
            <person name="Sideli G.M."/>
            <person name="Gradziel T.M."/>
            <person name="Fresnedo-Ramirez J."/>
        </authorList>
    </citation>
    <scope>NUCLEOTIDE SEQUENCE [LARGE SCALE GENOMIC DNA]</scope>
    <source>
        <strain evidence="1">Clone GOH B32 T37-40</strain>
    </source>
</reference>
<accession>A0AAD4ZMJ6</accession>